<keyword evidence="6" id="KW-0547">Nucleotide-binding</keyword>
<dbReference type="SMART" id="SM00382">
    <property type="entry name" value="AAA"/>
    <property type="match status" value="1"/>
</dbReference>
<accession>A0A9K3WSW4</accession>
<name>A0A9K3WSW4_9MOLU</name>
<evidence type="ECO:0000256" key="9">
    <source>
        <dbReference type="ARBA" id="ARBA00023136"/>
    </source>
</evidence>
<keyword evidence="7 13" id="KW-0067">ATP-binding</keyword>
<dbReference type="RefSeq" id="WP_213680475.1">
    <property type="nucleotide sequence ID" value="NZ_JALQCT010000007.1"/>
</dbReference>
<comment type="subcellular location">
    <subcellularLocation>
        <location evidence="1">Cell membrane</location>
        <topology evidence="1">Multi-pass membrane protein</topology>
    </subcellularLocation>
</comment>
<dbReference type="PROSITE" id="PS50893">
    <property type="entry name" value="ABC_TRANSPORTER_2"/>
    <property type="match status" value="1"/>
</dbReference>
<dbReference type="PANTHER" id="PTHR24221">
    <property type="entry name" value="ATP-BINDING CASSETTE SUB-FAMILY B"/>
    <property type="match status" value="1"/>
</dbReference>
<feature type="transmembrane region" description="Helical" evidence="10">
    <location>
        <begin position="279"/>
        <end position="297"/>
    </location>
</feature>
<feature type="domain" description="ABC transmembrane type-1" evidence="12">
    <location>
        <begin position="16"/>
        <end position="299"/>
    </location>
</feature>
<dbReference type="GO" id="GO:0140359">
    <property type="term" value="F:ABC-type transporter activity"/>
    <property type="evidence" value="ECO:0007669"/>
    <property type="project" value="InterPro"/>
</dbReference>
<dbReference type="FunFam" id="3.40.50.300:FF:000854">
    <property type="entry name" value="Multidrug ABC transporter ATP-binding protein"/>
    <property type="match status" value="1"/>
</dbReference>
<evidence type="ECO:0000259" key="12">
    <source>
        <dbReference type="PROSITE" id="PS50929"/>
    </source>
</evidence>
<dbReference type="SUPFAM" id="SSF90123">
    <property type="entry name" value="ABC transporter transmembrane region"/>
    <property type="match status" value="1"/>
</dbReference>
<dbReference type="EMBL" id="JAOSIW010000015">
    <property type="protein sequence ID" value="MDO8054643.1"/>
    <property type="molecule type" value="Genomic_DNA"/>
</dbReference>
<evidence type="ECO:0000256" key="2">
    <source>
        <dbReference type="ARBA" id="ARBA00005417"/>
    </source>
</evidence>
<dbReference type="InterPro" id="IPR036640">
    <property type="entry name" value="ABC1_TM_sf"/>
</dbReference>
<evidence type="ECO:0000256" key="4">
    <source>
        <dbReference type="ARBA" id="ARBA00022475"/>
    </source>
</evidence>
<dbReference type="GO" id="GO:0005524">
    <property type="term" value="F:ATP binding"/>
    <property type="evidence" value="ECO:0007669"/>
    <property type="project" value="UniProtKB-KW"/>
</dbReference>
<keyword evidence="5 10" id="KW-0812">Transmembrane</keyword>
<dbReference type="Gene3D" id="3.40.50.300">
    <property type="entry name" value="P-loop containing nucleotide triphosphate hydrolases"/>
    <property type="match status" value="1"/>
</dbReference>
<comment type="caution">
    <text evidence="13">The sequence shown here is derived from an EMBL/GenBank/DDBJ whole genome shotgun (WGS) entry which is preliminary data.</text>
</comment>
<feature type="transmembrane region" description="Helical" evidence="10">
    <location>
        <begin position="48"/>
        <end position="71"/>
    </location>
</feature>
<feature type="transmembrane region" description="Helical" evidence="10">
    <location>
        <begin position="240"/>
        <end position="259"/>
    </location>
</feature>
<evidence type="ECO:0000256" key="7">
    <source>
        <dbReference type="ARBA" id="ARBA00022840"/>
    </source>
</evidence>
<dbReference type="PANTHER" id="PTHR24221:SF276">
    <property type="entry name" value="ABC TRANSPORTER, ATP-BINDING_PERMEASE PROTEIN"/>
    <property type="match status" value="1"/>
</dbReference>
<comment type="similarity">
    <text evidence="2">Belongs to the ABC transporter superfamily.</text>
</comment>
<feature type="transmembrane region" description="Helical" evidence="10">
    <location>
        <begin position="152"/>
        <end position="173"/>
    </location>
</feature>
<evidence type="ECO:0000256" key="1">
    <source>
        <dbReference type="ARBA" id="ARBA00004651"/>
    </source>
</evidence>
<proteinExistence type="inferred from homology"/>
<dbReference type="InterPro" id="IPR027417">
    <property type="entry name" value="P-loop_NTPase"/>
</dbReference>
<evidence type="ECO:0000256" key="10">
    <source>
        <dbReference type="SAM" id="Phobius"/>
    </source>
</evidence>
<keyword evidence="4" id="KW-1003">Cell membrane</keyword>
<dbReference type="AlphaFoldDB" id="A0A9K3WSW4"/>
<evidence type="ECO:0000256" key="3">
    <source>
        <dbReference type="ARBA" id="ARBA00022448"/>
    </source>
</evidence>
<dbReference type="Pfam" id="PF00664">
    <property type="entry name" value="ABC_membrane"/>
    <property type="match status" value="1"/>
</dbReference>
<evidence type="ECO:0000259" key="11">
    <source>
        <dbReference type="PROSITE" id="PS50893"/>
    </source>
</evidence>
<evidence type="ECO:0000313" key="13">
    <source>
        <dbReference type="EMBL" id="MDO8054643.1"/>
    </source>
</evidence>
<feature type="domain" description="ABC transporter" evidence="11">
    <location>
        <begin position="334"/>
        <end position="569"/>
    </location>
</feature>
<sequence>MKLIFKYIMRYKMILFLNVVAVLFIASGEIGIPLIIGRYVIDNPVSSQNFLFITCALLLLVLCAIIGNLIINFCSAKTASLVFKDLNTDIFEKIQTFSIIEMKKLGVPLLMNCSITCVGQIVNFMASLYRALIVAPIMLIISLILINRIYMVFSYIVLAIIPFLVIIFVCIIFKNYFLSTQKQKVLEQINSKLRENLTGIKVIKTLNTENYECSKFNAINSQYAFLNINLFNSIFSMEPLFYLLLNISIIFTTGFGAYILKLGMPTDFHLGGLYNCINLQYHILYSILNFLLLFTMFPKALVSLRKIEHLLNTKSEIKNNLQYNFDLPKPIVSLEFKNVDFRYDQNDKLILSDINFKVHSSELIALVGSTGSGKSTLINLIPRLIDPTKGCLLINGVDIKLYNLTSLRDKIGVVSQKNILFKGTILSNLAFGKSNADSEEILEFAKIAQSYDFINKTKGKLQEPVSELGSNFSGGQKQRLAITKVLLKKPDIYIFDDSFSALDYQTDLTIRQNLSYLRKDSIIIIVAQRLSSILNADKIIVLDDGRIIDIGKHEELMHRCQIYKNIAFSQKIKEVLN</sequence>
<evidence type="ECO:0000256" key="8">
    <source>
        <dbReference type="ARBA" id="ARBA00022989"/>
    </source>
</evidence>
<dbReference type="InterPro" id="IPR011527">
    <property type="entry name" value="ABC1_TM_dom"/>
</dbReference>
<dbReference type="InterPro" id="IPR003439">
    <property type="entry name" value="ABC_transporter-like_ATP-bd"/>
</dbReference>
<reference evidence="13 14" key="1">
    <citation type="journal article" date="2023" name="Int. J. Syst. Evol. Microbiol.">
        <title>The observation of taxonomic boundaries for the 16SrII and 16SrXXV phytoplasmas using genome-based delimitation.</title>
        <authorList>
            <person name="Rodrigues Jardim B."/>
            <person name="Tran-Nguyen L.T.T."/>
            <person name="Gambley C."/>
            <person name="Al-Sadi A.M."/>
            <person name="Al-Subhi A.M."/>
            <person name="Foissac X."/>
            <person name="Salar P."/>
            <person name="Cai H."/>
            <person name="Yang J.Y."/>
            <person name="Davis R."/>
            <person name="Jones L."/>
            <person name="Rodoni B."/>
            <person name="Constable F.E."/>
        </authorList>
    </citation>
    <scope>NUCLEOTIDE SEQUENCE [LARGE SCALE GENOMIC DNA]</scope>
    <source>
        <strain evidence="13">BAWM-OMN-P26</strain>
    </source>
</reference>
<dbReference type="PROSITE" id="PS50929">
    <property type="entry name" value="ABC_TM1F"/>
    <property type="match status" value="1"/>
</dbReference>
<dbReference type="GO" id="GO:0005886">
    <property type="term" value="C:plasma membrane"/>
    <property type="evidence" value="ECO:0007669"/>
    <property type="project" value="UniProtKB-SubCell"/>
</dbReference>
<gene>
    <name evidence="13" type="ORF">OC696_02055</name>
</gene>
<evidence type="ECO:0000256" key="6">
    <source>
        <dbReference type="ARBA" id="ARBA00022741"/>
    </source>
</evidence>
<keyword evidence="3" id="KW-0813">Transport</keyword>
<dbReference type="InterPro" id="IPR003593">
    <property type="entry name" value="AAA+_ATPase"/>
</dbReference>
<keyword evidence="8 10" id="KW-1133">Transmembrane helix</keyword>
<evidence type="ECO:0000256" key="5">
    <source>
        <dbReference type="ARBA" id="ARBA00022692"/>
    </source>
</evidence>
<organism evidence="13 14">
    <name type="scientific">Candidatus Phytoplasma australasiaticum subsp. australasiaticum</name>
    <dbReference type="NCBI Taxonomy" id="2832407"/>
    <lineage>
        <taxon>Bacteria</taxon>
        <taxon>Bacillati</taxon>
        <taxon>Mycoplasmatota</taxon>
        <taxon>Mollicutes</taxon>
        <taxon>Acholeplasmatales</taxon>
        <taxon>Acholeplasmataceae</taxon>
        <taxon>Candidatus Phytoplasma</taxon>
        <taxon>16SrII (Peanut WB group)</taxon>
        <taxon>Candidatus Phytoplasma australasiaticum</taxon>
    </lineage>
</organism>
<keyword evidence="14" id="KW-1185">Reference proteome</keyword>
<keyword evidence="9 10" id="KW-0472">Membrane</keyword>
<dbReference type="Proteomes" id="UP001170651">
    <property type="component" value="Unassembled WGS sequence"/>
</dbReference>
<dbReference type="Gene3D" id="1.20.1560.10">
    <property type="entry name" value="ABC transporter type 1, transmembrane domain"/>
    <property type="match status" value="1"/>
</dbReference>
<evidence type="ECO:0000313" key="14">
    <source>
        <dbReference type="Proteomes" id="UP001170651"/>
    </source>
</evidence>
<protein>
    <submittedName>
        <fullName evidence="13">ABC transporter ATP-binding protein/permease</fullName>
    </submittedName>
</protein>
<dbReference type="InterPro" id="IPR039421">
    <property type="entry name" value="Type_1_exporter"/>
</dbReference>
<dbReference type="Pfam" id="PF00005">
    <property type="entry name" value="ABC_tran"/>
    <property type="match status" value="1"/>
</dbReference>
<feature type="transmembrane region" description="Helical" evidence="10">
    <location>
        <begin position="12"/>
        <end position="36"/>
    </location>
</feature>
<feature type="transmembrane region" description="Helical" evidence="10">
    <location>
        <begin position="128"/>
        <end position="146"/>
    </location>
</feature>
<dbReference type="SUPFAM" id="SSF52540">
    <property type="entry name" value="P-loop containing nucleoside triphosphate hydrolases"/>
    <property type="match status" value="1"/>
</dbReference>
<dbReference type="GO" id="GO:0016887">
    <property type="term" value="F:ATP hydrolysis activity"/>
    <property type="evidence" value="ECO:0007669"/>
    <property type="project" value="InterPro"/>
</dbReference>